<evidence type="ECO:0000256" key="1">
    <source>
        <dbReference type="SAM" id="SignalP"/>
    </source>
</evidence>
<dbReference type="PANTHER" id="PTHR38589">
    <property type="entry name" value="BLR0621 PROTEIN"/>
    <property type="match status" value="1"/>
</dbReference>
<feature type="signal peptide" evidence="1">
    <location>
        <begin position="1"/>
        <end position="24"/>
    </location>
</feature>
<name>A0A6J4LRJ8_9ACTN</name>
<evidence type="ECO:0000313" key="3">
    <source>
        <dbReference type="EMBL" id="CAA9339645.1"/>
    </source>
</evidence>
<organism evidence="3">
    <name type="scientific">uncultured Nocardioidaceae bacterium</name>
    <dbReference type="NCBI Taxonomy" id="253824"/>
    <lineage>
        <taxon>Bacteria</taxon>
        <taxon>Bacillati</taxon>
        <taxon>Actinomycetota</taxon>
        <taxon>Actinomycetes</taxon>
        <taxon>Propionibacteriales</taxon>
        <taxon>Nocardioidaceae</taxon>
        <taxon>environmental samples</taxon>
    </lineage>
</organism>
<dbReference type="EMBL" id="CADCUD010000123">
    <property type="protein sequence ID" value="CAA9339645.1"/>
    <property type="molecule type" value="Genomic_DNA"/>
</dbReference>
<protein>
    <submittedName>
        <fullName evidence="3">Putative secreted protein</fullName>
    </submittedName>
</protein>
<feature type="domain" description="L,D-TPase catalytic" evidence="2">
    <location>
        <begin position="83"/>
        <end position="225"/>
    </location>
</feature>
<dbReference type="PANTHER" id="PTHR38589:SF1">
    <property type="entry name" value="BLR0621 PROTEIN"/>
    <property type="match status" value="1"/>
</dbReference>
<reference evidence="3" key="1">
    <citation type="submission" date="2020-02" db="EMBL/GenBank/DDBJ databases">
        <authorList>
            <person name="Meier V. D."/>
        </authorList>
    </citation>
    <scope>NUCLEOTIDE SEQUENCE</scope>
    <source>
        <strain evidence="3">AVDCRST_MAG46</strain>
    </source>
</reference>
<sequence>MRRALAVAATVLALVAGAAVTAPAQQVASSTAATPAFRLGGVRVVADAATRQVITVNASGGYHAVVALWVKRHGTWARVARTRGGRIGYGGLVPGEDREQGTGTTPIGTYSITETFGNARAPAGARLPFHRVRQGDYWVQDNRSPYYNQRRHISRGGFRPRTSEHLPDYGGQYRWSLVIDFNRPDPIRHRGAGIFLHVNGPGATAGCVSTPRRFIEQMMSRVRPQAVPVIAIGR</sequence>
<gene>
    <name evidence="3" type="ORF">AVDCRST_MAG46-1926</name>
</gene>
<dbReference type="Pfam" id="PF03734">
    <property type="entry name" value="YkuD"/>
    <property type="match status" value="1"/>
</dbReference>
<accession>A0A6J4LRJ8</accession>
<dbReference type="GO" id="GO:0016740">
    <property type="term" value="F:transferase activity"/>
    <property type="evidence" value="ECO:0007669"/>
    <property type="project" value="InterPro"/>
</dbReference>
<feature type="chain" id="PRO_5026684923" evidence="1">
    <location>
        <begin position="25"/>
        <end position="234"/>
    </location>
</feature>
<keyword evidence="1" id="KW-0732">Signal</keyword>
<proteinExistence type="predicted"/>
<dbReference type="AlphaFoldDB" id="A0A6J4LRJ8"/>
<evidence type="ECO:0000259" key="2">
    <source>
        <dbReference type="Pfam" id="PF03734"/>
    </source>
</evidence>
<dbReference type="InterPro" id="IPR005490">
    <property type="entry name" value="LD_TPept_cat_dom"/>
</dbReference>